<evidence type="ECO:0000256" key="2">
    <source>
        <dbReference type="ARBA" id="ARBA00022618"/>
    </source>
</evidence>
<comment type="catalytic activity">
    <reaction evidence="10">
        <text>di-trans,octa-cis-undecaprenyl diphospho-N-acetyl-alpha-D-muramoyl-L-alanyl-D-glutamyl-meso-2,6-diaminopimeloyl-D-alanyl-D-alanine + UDP-N-acetyl-alpha-D-glucosamine = di-trans,octa-cis-undecaprenyl diphospho-[N-acetyl-alpha-D-glucosaminyl-(1-&gt;4)]-N-acetyl-alpha-D-muramoyl-L-alanyl-D-glutamyl-meso-2,6-diaminopimeloyl-D-alanyl-D-alanine + UDP + H(+)</text>
        <dbReference type="Rhea" id="RHEA:31227"/>
        <dbReference type="ChEBI" id="CHEBI:15378"/>
        <dbReference type="ChEBI" id="CHEBI:57705"/>
        <dbReference type="ChEBI" id="CHEBI:58223"/>
        <dbReference type="ChEBI" id="CHEBI:61387"/>
        <dbReference type="ChEBI" id="CHEBI:61388"/>
        <dbReference type="EC" id="2.4.1.227"/>
    </reaction>
</comment>
<dbReference type="InterPro" id="IPR007235">
    <property type="entry name" value="Glyco_trans_28_C"/>
</dbReference>
<keyword evidence="7 10" id="KW-0472">Membrane</keyword>
<protein>
    <recommendedName>
        <fullName evidence="10">UDP-N-acetylglucosamine--N-acetylmuramyl-(pentapeptide) pyrophosphoryl-undecaprenol N-acetylglucosamine transferase</fullName>
        <ecNumber evidence="10">2.4.1.227</ecNumber>
    </recommendedName>
    <alternativeName>
        <fullName evidence="10">Undecaprenyl-PP-MurNAc-pentapeptide-UDPGlcNAc GlcNAc transferase</fullName>
    </alternativeName>
</protein>
<evidence type="ECO:0000256" key="4">
    <source>
        <dbReference type="ARBA" id="ARBA00022679"/>
    </source>
</evidence>
<dbReference type="Proteomes" id="UP000075653">
    <property type="component" value="Unassembled WGS sequence"/>
</dbReference>
<dbReference type="EC" id="2.4.1.227" evidence="10"/>
<evidence type="ECO:0000256" key="5">
    <source>
        <dbReference type="ARBA" id="ARBA00022960"/>
    </source>
</evidence>
<comment type="caution">
    <text evidence="10">Lacks conserved residue(s) required for the propagation of feature annotation.</text>
</comment>
<evidence type="ECO:0000256" key="7">
    <source>
        <dbReference type="ARBA" id="ARBA00023136"/>
    </source>
</evidence>
<accession>A0A8F3IIQ8</accession>
<reference evidence="14" key="2">
    <citation type="submission" date="2021-02" db="EMBL/GenBank/DDBJ databases">
        <title>Comparative genomics of Ferrovum myxofaciens strains, predominant extremophile bacteria forming large biofilm stalactites in acid mine ecosystems.</title>
        <authorList>
            <person name="Burkartova K."/>
            <person name="Ridl J."/>
            <person name="Pajer P."/>
            <person name="Falteisek L."/>
        </authorList>
    </citation>
    <scope>NUCLEOTIDE SEQUENCE</scope>
    <source>
        <strain evidence="14">MI1III</strain>
    </source>
</reference>
<feature type="domain" description="Glycosyltransferase family 28 N-terminal" evidence="11">
    <location>
        <begin position="6"/>
        <end position="142"/>
    </location>
</feature>
<comment type="subcellular location">
    <subcellularLocation>
        <location evidence="10">Cell membrane</location>
        <topology evidence="10">Peripheral membrane protein</topology>
        <orientation evidence="10">Cytoplasmic side</orientation>
    </subcellularLocation>
</comment>
<organism evidence="13 15">
    <name type="scientific">Ferrovum myxofaciens</name>
    <dbReference type="NCBI Taxonomy" id="416213"/>
    <lineage>
        <taxon>Bacteria</taxon>
        <taxon>Pseudomonadati</taxon>
        <taxon>Pseudomonadota</taxon>
        <taxon>Betaproteobacteria</taxon>
        <taxon>Ferrovales</taxon>
        <taxon>Ferrovaceae</taxon>
        <taxon>Ferrovum</taxon>
    </lineage>
</organism>
<keyword evidence="8 10" id="KW-0131">Cell cycle</keyword>
<dbReference type="InterPro" id="IPR004276">
    <property type="entry name" value="GlycoTrans_28_N"/>
</dbReference>
<evidence type="ECO:0000313" key="14">
    <source>
        <dbReference type="EMBL" id="QWY76462.1"/>
    </source>
</evidence>
<comment type="pathway">
    <text evidence="10">Cell wall biogenesis; peptidoglycan biosynthesis.</text>
</comment>
<dbReference type="SUPFAM" id="SSF53756">
    <property type="entry name" value="UDP-Glycosyltransferase/glycogen phosphorylase"/>
    <property type="match status" value="1"/>
</dbReference>
<dbReference type="PANTHER" id="PTHR21015">
    <property type="entry name" value="UDP-N-ACETYLGLUCOSAMINE--N-ACETYLMURAMYL-(PENTAPEPTIDE) PYROPHOSPHORYL-UNDECAPRENOL N-ACETYLGLUCOSAMINE TRANSFERASE 1"/>
    <property type="match status" value="1"/>
</dbReference>
<comment type="function">
    <text evidence="10">Cell wall formation. Catalyzes the transfer of a GlcNAc subunit on undecaprenyl-pyrophosphoryl-MurNAc-pentapeptide (lipid intermediate I) to form undecaprenyl-pyrophosphoryl-MurNAc-(pentapeptide)GlcNAc (lipid intermediate II).</text>
</comment>
<feature type="binding site" evidence="10">
    <location>
        <position position="257"/>
    </location>
    <ligand>
        <name>UDP-N-acetyl-alpha-D-glucosamine</name>
        <dbReference type="ChEBI" id="CHEBI:57705"/>
    </ligand>
</feature>
<feature type="domain" description="Glycosyl transferase family 28 C-terminal" evidence="12">
    <location>
        <begin position="197"/>
        <end position="332"/>
    </location>
</feature>
<evidence type="ECO:0000313" key="13">
    <source>
        <dbReference type="EMBL" id="KXW57687.1"/>
    </source>
</evidence>
<dbReference type="Gene3D" id="3.40.50.2000">
    <property type="entry name" value="Glycogen Phosphorylase B"/>
    <property type="match status" value="2"/>
</dbReference>
<dbReference type="GO" id="GO:0009252">
    <property type="term" value="P:peptidoglycan biosynthetic process"/>
    <property type="evidence" value="ECO:0007669"/>
    <property type="project" value="UniProtKB-UniRule"/>
</dbReference>
<dbReference type="HAMAP" id="MF_00033">
    <property type="entry name" value="MurG"/>
    <property type="match status" value="1"/>
</dbReference>
<evidence type="ECO:0000259" key="11">
    <source>
        <dbReference type="Pfam" id="PF03033"/>
    </source>
</evidence>
<dbReference type="GO" id="GO:0051301">
    <property type="term" value="P:cell division"/>
    <property type="evidence" value="ECO:0007669"/>
    <property type="project" value="UniProtKB-KW"/>
</dbReference>
<dbReference type="GO" id="GO:0050511">
    <property type="term" value="F:undecaprenyldiphospho-muramoylpentapeptide beta-N-acetylglucosaminyltransferase activity"/>
    <property type="evidence" value="ECO:0007669"/>
    <property type="project" value="UniProtKB-UniRule"/>
</dbReference>
<dbReference type="EMBL" id="LRRD01000042">
    <property type="protein sequence ID" value="KXW57687.1"/>
    <property type="molecule type" value="Genomic_DNA"/>
</dbReference>
<dbReference type="GO" id="GO:0005975">
    <property type="term" value="P:carbohydrate metabolic process"/>
    <property type="evidence" value="ECO:0007669"/>
    <property type="project" value="InterPro"/>
</dbReference>
<gene>
    <name evidence="10 13" type="primary">murG</name>
    <name evidence="13" type="ORF">FEMY_17710</name>
    <name evidence="14" type="ORF">JZL65_08045</name>
</gene>
<dbReference type="InterPro" id="IPR006009">
    <property type="entry name" value="GlcNAc_MurG"/>
</dbReference>
<feature type="binding site" evidence="10">
    <location>
        <position position="175"/>
    </location>
    <ligand>
        <name>UDP-N-acetyl-alpha-D-glucosamine</name>
        <dbReference type="ChEBI" id="CHEBI:57705"/>
    </ligand>
</feature>
<dbReference type="PATRIC" id="fig|1789004.3.peg.1811"/>
<dbReference type="Pfam" id="PF03033">
    <property type="entry name" value="Glyco_transf_28"/>
    <property type="match status" value="1"/>
</dbReference>
<keyword evidence="15" id="KW-1185">Reference proteome</keyword>
<keyword evidence="2 10" id="KW-0132">Cell division</keyword>
<dbReference type="EMBL" id="CP071137">
    <property type="protein sequence ID" value="QWY76462.1"/>
    <property type="molecule type" value="Genomic_DNA"/>
</dbReference>
<evidence type="ECO:0000256" key="9">
    <source>
        <dbReference type="ARBA" id="ARBA00023316"/>
    </source>
</evidence>
<keyword evidence="3 10" id="KW-0328">Glycosyltransferase</keyword>
<keyword evidence="4 10" id="KW-0808">Transferase</keyword>
<evidence type="ECO:0000256" key="1">
    <source>
        <dbReference type="ARBA" id="ARBA00022475"/>
    </source>
</evidence>
<dbReference type="CDD" id="cd03785">
    <property type="entry name" value="GT28_MurG"/>
    <property type="match status" value="1"/>
</dbReference>
<evidence type="ECO:0000313" key="15">
    <source>
        <dbReference type="Proteomes" id="UP000075653"/>
    </source>
</evidence>
<evidence type="ECO:0000256" key="10">
    <source>
        <dbReference type="HAMAP-Rule" id="MF_00033"/>
    </source>
</evidence>
<feature type="binding site" evidence="10">
    <location>
        <position position="302"/>
    </location>
    <ligand>
        <name>UDP-N-acetyl-alpha-D-glucosamine</name>
        <dbReference type="ChEBI" id="CHEBI:57705"/>
    </ligand>
</feature>
<dbReference type="UniPathway" id="UPA00219"/>
<evidence type="ECO:0000256" key="3">
    <source>
        <dbReference type="ARBA" id="ARBA00022676"/>
    </source>
</evidence>
<feature type="binding site" evidence="10">
    <location>
        <begin position="12"/>
        <end position="14"/>
    </location>
    <ligand>
        <name>UDP-N-acetyl-alpha-D-glucosamine</name>
        <dbReference type="ChEBI" id="CHEBI:57705"/>
    </ligand>
</feature>
<evidence type="ECO:0000256" key="6">
    <source>
        <dbReference type="ARBA" id="ARBA00022984"/>
    </source>
</evidence>
<dbReference type="PANTHER" id="PTHR21015:SF22">
    <property type="entry name" value="GLYCOSYLTRANSFERASE"/>
    <property type="match status" value="1"/>
</dbReference>
<name>A0A8F3IIQ8_9PROT</name>
<sequence length="368" mass="39798">MSRCALIMAGGTGGHVFPALALAEQLRTQGWRVVWLGTAQGMEVQWVGACHFPLETVAMGGVRGKGWGRRLWTPFMVTRAVLQSMGVILRQRPHVVVGFGGYVALPGGLATVLLRLPLLIHEQNAVAGLTNRILGRLAQKVFEGFPGAFRQPSAHPLTPWLGYPKVVETVGNPVRRRIIDLPEPRLRFASRQGNLRLLVLGGSQGAQALNQWIPRALALIPQAVRPMVVHQGGARHQAELEANYREMGVQGDLRPFIEDMAAAYAECDLVICRAGALTLAELTAAGVGSVLVPYPAAVDDHQTVNARFLESAGAARLWPQSQLENADLAQWLQGQTRLLLLGMAEAARCLFQGAAVARLSQACEEMAE</sequence>
<dbReference type="AlphaFoldDB" id="A0A8F3IIQ8"/>
<keyword evidence="6 10" id="KW-0573">Peptidoglycan synthesis</keyword>
<keyword evidence="1 10" id="KW-1003">Cell membrane</keyword>
<accession>A0A149VWT7</accession>
<proteinExistence type="inferred from homology"/>
<feature type="binding site" evidence="10">
    <location>
        <position position="124"/>
    </location>
    <ligand>
        <name>UDP-N-acetyl-alpha-D-glucosamine</name>
        <dbReference type="ChEBI" id="CHEBI:57705"/>
    </ligand>
</feature>
<evidence type="ECO:0000259" key="12">
    <source>
        <dbReference type="Pfam" id="PF04101"/>
    </source>
</evidence>
<keyword evidence="9 10" id="KW-0961">Cell wall biogenesis/degradation</keyword>
<feature type="binding site" evidence="10">
    <location>
        <position position="203"/>
    </location>
    <ligand>
        <name>UDP-N-acetyl-alpha-D-glucosamine</name>
        <dbReference type="ChEBI" id="CHEBI:57705"/>
    </ligand>
</feature>
<dbReference type="GeneID" id="301709701"/>
<dbReference type="Pfam" id="PF04101">
    <property type="entry name" value="Glyco_tran_28_C"/>
    <property type="match status" value="1"/>
</dbReference>
<dbReference type="NCBIfam" id="TIGR01133">
    <property type="entry name" value="murG"/>
    <property type="match status" value="1"/>
</dbReference>
<dbReference type="RefSeq" id="WP_156472671.1">
    <property type="nucleotide sequence ID" value="NZ_CP053675.1"/>
</dbReference>
<dbReference type="Proteomes" id="UP000683551">
    <property type="component" value="Chromosome"/>
</dbReference>
<comment type="similarity">
    <text evidence="10">Belongs to the glycosyltransferase 28 family. MurG subfamily.</text>
</comment>
<keyword evidence="5 10" id="KW-0133">Cell shape</keyword>
<dbReference type="GO" id="GO:0005886">
    <property type="term" value="C:plasma membrane"/>
    <property type="evidence" value="ECO:0007669"/>
    <property type="project" value="UniProtKB-SubCell"/>
</dbReference>
<dbReference type="GO" id="GO:0071555">
    <property type="term" value="P:cell wall organization"/>
    <property type="evidence" value="ECO:0007669"/>
    <property type="project" value="UniProtKB-KW"/>
</dbReference>
<dbReference type="GO" id="GO:0008360">
    <property type="term" value="P:regulation of cell shape"/>
    <property type="evidence" value="ECO:0007669"/>
    <property type="project" value="UniProtKB-KW"/>
</dbReference>
<reference evidence="13 15" key="1">
    <citation type="submission" date="2016-01" db="EMBL/GenBank/DDBJ databases">
        <title>Genome sequence of the acidophilic iron oxidising Ferrovum strain Z-31.</title>
        <authorList>
            <person name="Poehlein A."/>
            <person name="Ullrich S.R."/>
            <person name="Schloemann M."/>
            <person name="Muehling M."/>
            <person name="Daniel R."/>
        </authorList>
    </citation>
    <scope>NUCLEOTIDE SEQUENCE [LARGE SCALE GENOMIC DNA]</scope>
    <source>
        <strain evidence="13 15">Z-31</strain>
    </source>
</reference>
<evidence type="ECO:0000256" key="8">
    <source>
        <dbReference type="ARBA" id="ARBA00023306"/>
    </source>
</evidence>